<dbReference type="PANTHER" id="PTHR45947:SF3">
    <property type="entry name" value="SULFOQUINOVOSYL TRANSFERASE SQD2"/>
    <property type="match status" value="1"/>
</dbReference>
<evidence type="ECO:0000259" key="1">
    <source>
        <dbReference type="Pfam" id="PF13439"/>
    </source>
</evidence>
<organism evidence="2 3">
    <name type="scientific">Rhodocyclus tenuis</name>
    <name type="common">Rhodospirillum tenue</name>
    <dbReference type="NCBI Taxonomy" id="1066"/>
    <lineage>
        <taxon>Bacteria</taxon>
        <taxon>Pseudomonadati</taxon>
        <taxon>Pseudomonadota</taxon>
        <taxon>Betaproteobacteria</taxon>
        <taxon>Rhodocyclales</taxon>
        <taxon>Rhodocyclaceae</taxon>
        <taxon>Rhodocyclus</taxon>
    </lineage>
</organism>
<keyword evidence="2" id="KW-0808">Transferase</keyword>
<dbReference type="InterPro" id="IPR050194">
    <property type="entry name" value="Glycosyltransferase_grp1"/>
</dbReference>
<keyword evidence="3" id="KW-1185">Reference proteome</keyword>
<dbReference type="RefSeq" id="WP_184415007.1">
    <property type="nucleotide sequence ID" value="NZ_JACIGE010000004.1"/>
</dbReference>
<dbReference type="AlphaFoldDB" id="A0A840G5N7"/>
<dbReference type="EMBL" id="JACIGE010000004">
    <property type="protein sequence ID" value="MBB4247205.1"/>
    <property type="molecule type" value="Genomic_DNA"/>
</dbReference>
<dbReference type="CDD" id="cd03801">
    <property type="entry name" value="GT4_PimA-like"/>
    <property type="match status" value="1"/>
</dbReference>
<dbReference type="GO" id="GO:0016757">
    <property type="term" value="F:glycosyltransferase activity"/>
    <property type="evidence" value="ECO:0007669"/>
    <property type="project" value="UniProtKB-ARBA"/>
</dbReference>
<proteinExistence type="predicted"/>
<reference evidence="2 3" key="1">
    <citation type="submission" date="2020-08" db="EMBL/GenBank/DDBJ databases">
        <title>Genome sequencing of Purple Non-Sulfur Bacteria from various extreme environments.</title>
        <authorList>
            <person name="Mayer M."/>
        </authorList>
    </citation>
    <scope>NUCLEOTIDE SEQUENCE [LARGE SCALE GENOMIC DNA]</scope>
    <source>
        <strain evidence="2 3">2761</strain>
    </source>
</reference>
<feature type="domain" description="Glycosyltransferase subfamily 4-like N-terminal" evidence="1">
    <location>
        <begin position="54"/>
        <end position="202"/>
    </location>
</feature>
<dbReference type="Pfam" id="PF13439">
    <property type="entry name" value="Glyco_transf_4"/>
    <property type="match status" value="1"/>
</dbReference>
<name>A0A840G5N7_RHOTE</name>
<dbReference type="Proteomes" id="UP000587070">
    <property type="component" value="Unassembled WGS sequence"/>
</dbReference>
<dbReference type="Pfam" id="PF13692">
    <property type="entry name" value="Glyco_trans_1_4"/>
    <property type="match status" value="1"/>
</dbReference>
<protein>
    <submittedName>
        <fullName evidence="2">Glycosyltransferase involved in cell wall biosynthesis</fullName>
    </submittedName>
</protein>
<comment type="caution">
    <text evidence="2">The sequence shown here is derived from an EMBL/GenBank/DDBJ whole genome shotgun (WGS) entry which is preliminary data.</text>
</comment>
<dbReference type="SUPFAM" id="SSF53756">
    <property type="entry name" value="UDP-Glycosyltransferase/glycogen phosphorylase"/>
    <property type="match status" value="1"/>
</dbReference>
<dbReference type="PANTHER" id="PTHR45947">
    <property type="entry name" value="SULFOQUINOVOSYL TRANSFERASE SQD2"/>
    <property type="match status" value="1"/>
</dbReference>
<sequence length="405" mass="44749">MARAESRASAREIPEAKGGASASIVGHGAEPTICIVQAVAKQYREPFFDALYFRLKNQGIRLQVIYSDPNSFEARRKDAVDLPPSYGRKVHALWLFRQRVLFQRVPVAALTADLVIVEQASKYVLNYVFALLSTLGILRLAYWGHGRNWQQPQESGMGRVKRAMLRRADWWFAYTARVADYVRDNGFSSERITVVQNSVDTSGLRQQINDFDEQARAALREELGIARTDRVGLFCGSMHTDKQLAFLVRAAVELRNRLPGFHLILVGAGPDETIARTAAAKHAWVHHIGPQFGGARVPYFAIADVFLCPGLVGLAVLDAFAAGLPLFTTDIPIHSPEIDYLEDGINGGISEFDPAIYAENIGKVLASPGILAQMKSNAEASAQRYGLDVMVENFFRGVLACLDRS</sequence>
<evidence type="ECO:0000313" key="2">
    <source>
        <dbReference type="EMBL" id="MBB4247205.1"/>
    </source>
</evidence>
<accession>A0A840G5N7</accession>
<dbReference type="InterPro" id="IPR028098">
    <property type="entry name" value="Glyco_trans_4-like_N"/>
</dbReference>
<gene>
    <name evidence="2" type="ORF">GGD90_001571</name>
</gene>
<evidence type="ECO:0000313" key="3">
    <source>
        <dbReference type="Proteomes" id="UP000587070"/>
    </source>
</evidence>
<dbReference type="Gene3D" id="3.40.50.2000">
    <property type="entry name" value="Glycogen Phosphorylase B"/>
    <property type="match status" value="2"/>
</dbReference>